<evidence type="ECO:0000313" key="3">
    <source>
        <dbReference type="Proteomes" id="UP001207252"/>
    </source>
</evidence>
<dbReference type="InterPro" id="IPR040528">
    <property type="entry name" value="Lectin-like"/>
</dbReference>
<dbReference type="RefSeq" id="WP_263818171.1">
    <property type="nucleotide sequence ID" value="NZ_JAOXHJ010000029.1"/>
</dbReference>
<reference evidence="2 3" key="1">
    <citation type="journal article" date="2020" name="Int. J. Syst. Evol. Microbiol.">
        <title>Ureaplasma miroungigenitalium sp. nov. isolated from northern elephant seals (Mirounga angustirostris) and Ureaplasma zalophigenitalium sp. nov. isolated from California sea lions (Zalophus californianus).</title>
        <authorList>
            <person name="Volokhov D.V."/>
            <person name="Gulland F.M."/>
            <person name="Gao Y."/>
            <person name="Chizhikov V.E."/>
        </authorList>
    </citation>
    <scope>NUCLEOTIDE SEQUENCE [LARGE SCALE GENOMIC DNA]</scope>
    <source>
        <strain evidence="2 3">CSL7644-GEN</strain>
    </source>
</reference>
<feature type="non-terminal residue" evidence="2">
    <location>
        <position position="153"/>
    </location>
</feature>
<accession>A0ABT3BQ31</accession>
<protein>
    <submittedName>
        <fullName evidence="2">Lectin like domain-containing protein</fullName>
    </submittedName>
</protein>
<organism evidence="2 3">
    <name type="scientific">Ureaplasma zalophigenitalium</name>
    <dbReference type="NCBI Taxonomy" id="907723"/>
    <lineage>
        <taxon>Bacteria</taxon>
        <taxon>Bacillati</taxon>
        <taxon>Mycoplasmatota</taxon>
        <taxon>Mycoplasmoidales</taxon>
        <taxon>Mycoplasmoidaceae</taxon>
        <taxon>Ureaplasma</taxon>
    </lineage>
</organism>
<evidence type="ECO:0000313" key="2">
    <source>
        <dbReference type="EMBL" id="MCV3754373.1"/>
    </source>
</evidence>
<keyword evidence="3" id="KW-1185">Reference proteome</keyword>
<dbReference type="EMBL" id="JAOXHJ010000029">
    <property type="protein sequence ID" value="MCV3754373.1"/>
    <property type="molecule type" value="Genomic_DNA"/>
</dbReference>
<dbReference type="Pfam" id="PF18560">
    <property type="entry name" value="Lectin_like"/>
    <property type="match status" value="1"/>
</dbReference>
<sequence length="153" mass="17684">MYISYETNISETFTFNYVNKNKYDNNYYYDGFLKDIYNVNETTAAVSFTTKRSNDKNDEFLKAVNVGFDGKNVDVTVKVYVEDDGDYINPFNYVNHSPSLKATKTMHFDDGGLRTIELDKEIKLAPHQRFSIVASVKNDKNDAKIKFSDEEFS</sequence>
<evidence type="ECO:0000259" key="1">
    <source>
        <dbReference type="Pfam" id="PF18560"/>
    </source>
</evidence>
<name>A0ABT3BQ31_9BACT</name>
<feature type="domain" description="Lectin-like" evidence="1">
    <location>
        <begin position="27"/>
        <end position="146"/>
    </location>
</feature>
<gene>
    <name evidence="2" type="ORF">OF365_03215</name>
</gene>
<comment type="caution">
    <text evidence="2">The sequence shown here is derived from an EMBL/GenBank/DDBJ whole genome shotgun (WGS) entry which is preliminary data.</text>
</comment>
<proteinExistence type="predicted"/>
<dbReference type="Proteomes" id="UP001207252">
    <property type="component" value="Unassembled WGS sequence"/>
</dbReference>